<dbReference type="InParanoid" id="A0A2P6MTQ1"/>
<evidence type="ECO:0000313" key="2">
    <source>
        <dbReference type="Proteomes" id="UP000241769"/>
    </source>
</evidence>
<reference evidence="1 2" key="1">
    <citation type="journal article" date="2018" name="Genome Biol. Evol.">
        <title>Multiple Roots of Fruiting Body Formation in Amoebozoa.</title>
        <authorList>
            <person name="Hillmann F."/>
            <person name="Forbes G."/>
            <person name="Novohradska S."/>
            <person name="Ferling I."/>
            <person name="Riege K."/>
            <person name="Groth M."/>
            <person name="Westermann M."/>
            <person name="Marz M."/>
            <person name="Spaller T."/>
            <person name="Winckler T."/>
            <person name="Schaap P."/>
            <person name="Glockner G."/>
        </authorList>
    </citation>
    <scope>NUCLEOTIDE SEQUENCE [LARGE SCALE GENOMIC DNA]</scope>
    <source>
        <strain evidence="1 2">Jena</strain>
    </source>
</reference>
<dbReference type="Proteomes" id="UP000241769">
    <property type="component" value="Unassembled WGS sequence"/>
</dbReference>
<dbReference type="EMBL" id="MDYQ01000419">
    <property type="protein sequence ID" value="PRP75085.1"/>
    <property type="molecule type" value="Genomic_DNA"/>
</dbReference>
<comment type="caution">
    <text evidence="1">The sequence shown here is derived from an EMBL/GenBank/DDBJ whole genome shotgun (WGS) entry which is preliminary data.</text>
</comment>
<name>A0A2P6MTQ1_9EUKA</name>
<proteinExistence type="predicted"/>
<dbReference type="AlphaFoldDB" id="A0A2P6MTQ1"/>
<organism evidence="1 2">
    <name type="scientific">Planoprotostelium fungivorum</name>
    <dbReference type="NCBI Taxonomy" id="1890364"/>
    <lineage>
        <taxon>Eukaryota</taxon>
        <taxon>Amoebozoa</taxon>
        <taxon>Evosea</taxon>
        <taxon>Variosea</taxon>
        <taxon>Cavosteliida</taxon>
        <taxon>Cavosteliaceae</taxon>
        <taxon>Planoprotostelium</taxon>
    </lineage>
</organism>
<sequence length="183" mass="20538">MCGVCGSELSSLFSRNILQRDGRGLLYGHTLPMSFFFRTNRKILAVCWVPFLKQNKIHMTTATQEEERKRALWARAALKGIDVKDKKTEQGARLGAKSASLGIRIARRMSLTMANIIFGDASHTHPDQLLTSSGKEVIDENRVQPSPHDLIRGGFTATQTLVTYAQGVNVVWGRLLVVWRLTW</sequence>
<gene>
    <name evidence="1" type="ORF">PROFUN_03921</name>
</gene>
<evidence type="ECO:0000313" key="1">
    <source>
        <dbReference type="EMBL" id="PRP75085.1"/>
    </source>
</evidence>
<accession>A0A2P6MTQ1</accession>
<protein>
    <submittedName>
        <fullName evidence="1">Uncharacterized protein</fullName>
    </submittedName>
</protein>
<keyword evidence="2" id="KW-1185">Reference proteome</keyword>